<sequence>MDGYSRVKLLGEGSFGRVFLMREKKSGDRLVCVKEIHRMHCPKRSTFAGRGKSVDVELDLMKKLRHPNLIRLLASVVGPPPLRQQFIVMEYCSGGDLQTYIKTNGRQKSCLDEDAIWYWFVQLALGLHHMHQQRVLHRDLKTANIFLSHAGYLVLGDFGIARTLRNDDMATTMIGTPLYMAPEVLDGKEYSFSSDVWALGCVLYELCTGKPPFTANNAAQLVNKICHVDYVPIQKGGSLKTSRLPTLVASMLNARPDLRPSVDQLLHDSIARVHIRRYCKDRLHSTDINADEQRVLLQQIAVLGTNSSVDNAMNTTIRIDSYSRHKIHTDRDQEDREKKLMEVRERERRDQIQFALEELQQLKLRFPAACDSEPIVSTANEKVEEVKNPVPEIRLDVCKAPLLDEEWREPVRAVTEIPRSVVQTEQQGQARLGRANSVPKELIFTGIPRVGVPLTQMAKMFASRHPVSRDIRALRRTEVAKAAERYKHRLDAMNTTQEWRNGTQTHK</sequence>
<dbReference type="EC" id="2.7.11.1" evidence="1"/>
<protein>
    <recommendedName>
        <fullName evidence="1">non-specific serine/threonine protein kinase</fullName>
        <ecNumber evidence="1">2.7.11.1</ecNumber>
    </recommendedName>
</protein>
<gene>
    <name evidence="10" type="ORF">F443_07404</name>
</gene>
<accession>V9FDU6</accession>
<evidence type="ECO:0000256" key="4">
    <source>
        <dbReference type="ARBA" id="ARBA00022741"/>
    </source>
</evidence>
<keyword evidence="6" id="KW-0067">ATP-binding</keyword>
<evidence type="ECO:0000256" key="6">
    <source>
        <dbReference type="ARBA" id="ARBA00022840"/>
    </source>
</evidence>
<keyword evidence="3" id="KW-0808">Transferase</keyword>
<dbReference type="eggNOG" id="KOG0589">
    <property type="taxonomic scope" value="Eukaryota"/>
</dbReference>
<dbReference type="InterPro" id="IPR051131">
    <property type="entry name" value="NEK_Ser/Thr_kinase_NIMA"/>
</dbReference>
<evidence type="ECO:0000256" key="2">
    <source>
        <dbReference type="ARBA" id="ARBA00022527"/>
    </source>
</evidence>
<evidence type="ECO:0000256" key="7">
    <source>
        <dbReference type="ARBA" id="ARBA00047899"/>
    </source>
</evidence>
<reference evidence="10 11" key="1">
    <citation type="submission" date="2013-11" db="EMBL/GenBank/DDBJ databases">
        <title>The Genome Sequence of Phytophthora parasitica P1569.</title>
        <authorList>
            <consortium name="The Broad Institute Genomics Platform"/>
            <person name="Russ C."/>
            <person name="Tyler B."/>
            <person name="Panabieres F."/>
            <person name="Shan W."/>
            <person name="Tripathy S."/>
            <person name="Grunwald N."/>
            <person name="Machado M."/>
            <person name="Johnson C.S."/>
            <person name="Arredondo F."/>
            <person name="Hong C."/>
            <person name="Coffey M."/>
            <person name="Young S.K."/>
            <person name="Zeng Q."/>
            <person name="Gargeya S."/>
            <person name="Fitzgerald M."/>
            <person name="Abouelleil A."/>
            <person name="Alvarado L."/>
            <person name="Chapman S.B."/>
            <person name="Gainer-Dewar J."/>
            <person name="Goldberg J."/>
            <person name="Griggs A."/>
            <person name="Gujja S."/>
            <person name="Hansen M."/>
            <person name="Howarth C."/>
            <person name="Imamovic A."/>
            <person name="Ireland A."/>
            <person name="Larimer J."/>
            <person name="McCowan C."/>
            <person name="Murphy C."/>
            <person name="Pearson M."/>
            <person name="Poon T.W."/>
            <person name="Priest M."/>
            <person name="Roberts A."/>
            <person name="Saif S."/>
            <person name="Shea T."/>
            <person name="Sykes S."/>
            <person name="Wortman J."/>
            <person name="Nusbaum C."/>
            <person name="Birren B."/>
        </authorList>
    </citation>
    <scope>NUCLEOTIDE SEQUENCE [LARGE SCALE GENOMIC DNA]</scope>
    <source>
        <strain evidence="10 11">P1569</strain>
    </source>
</reference>
<dbReference type="Pfam" id="PF00069">
    <property type="entry name" value="Pkinase"/>
    <property type="match status" value="1"/>
</dbReference>
<comment type="caution">
    <text evidence="10">The sequence shown here is derived from an EMBL/GenBank/DDBJ whole genome shotgun (WGS) entry which is preliminary data.</text>
</comment>
<dbReference type="GO" id="GO:0004674">
    <property type="term" value="F:protein serine/threonine kinase activity"/>
    <property type="evidence" value="ECO:0007669"/>
    <property type="project" value="UniProtKB-KW"/>
</dbReference>
<dbReference type="Proteomes" id="UP000018721">
    <property type="component" value="Unassembled WGS sequence"/>
</dbReference>
<dbReference type="SMART" id="SM00220">
    <property type="entry name" value="S_TKc"/>
    <property type="match status" value="1"/>
</dbReference>
<evidence type="ECO:0000256" key="3">
    <source>
        <dbReference type="ARBA" id="ARBA00022679"/>
    </source>
</evidence>
<feature type="domain" description="Protein kinase" evidence="9">
    <location>
        <begin position="4"/>
        <end position="270"/>
    </location>
</feature>
<dbReference type="AlphaFoldDB" id="V9FDU6"/>
<keyword evidence="4" id="KW-0547">Nucleotide-binding</keyword>
<keyword evidence="2" id="KW-0723">Serine/threonine-protein kinase</keyword>
<dbReference type="InterPro" id="IPR011009">
    <property type="entry name" value="Kinase-like_dom_sf"/>
</dbReference>
<evidence type="ECO:0000313" key="10">
    <source>
        <dbReference type="EMBL" id="ETI48587.1"/>
    </source>
</evidence>
<dbReference type="HOGENOM" id="CLU_538044_0_0_1"/>
<dbReference type="InterPro" id="IPR000719">
    <property type="entry name" value="Prot_kinase_dom"/>
</dbReference>
<dbReference type="PANTHER" id="PTHR44899">
    <property type="entry name" value="CAMK FAMILY PROTEIN KINASE"/>
    <property type="match status" value="1"/>
</dbReference>
<proteinExistence type="predicted"/>
<comment type="catalytic activity">
    <reaction evidence="7">
        <text>L-threonyl-[protein] + ATP = O-phospho-L-threonyl-[protein] + ADP + H(+)</text>
        <dbReference type="Rhea" id="RHEA:46608"/>
        <dbReference type="Rhea" id="RHEA-COMP:11060"/>
        <dbReference type="Rhea" id="RHEA-COMP:11605"/>
        <dbReference type="ChEBI" id="CHEBI:15378"/>
        <dbReference type="ChEBI" id="CHEBI:30013"/>
        <dbReference type="ChEBI" id="CHEBI:30616"/>
        <dbReference type="ChEBI" id="CHEBI:61977"/>
        <dbReference type="ChEBI" id="CHEBI:456216"/>
        <dbReference type="EC" id="2.7.11.1"/>
    </reaction>
</comment>
<dbReference type="CDD" id="cd08215">
    <property type="entry name" value="STKc_Nek"/>
    <property type="match status" value="1"/>
</dbReference>
<organism evidence="10 11">
    <name type="scientific">Phytophthora nicotianae P1569</name>
    <dbReference type="NCBI Taxonomy" id="1317065"/>
    <lineage>
        <taxon>Eukaryota</taxon>
        <taxon>Sar</taxon>
        <taxon>Stramenopiles</taxon>
        <taxon>Oomycota</taxon>
        <taxon>Peronosporomycetes</taxon>
        <taxon>Peronosporales</taxon>
        <taxon>Peronosporaceae</taxon>
        <taxon>Phytophthora</taxon>
    </lineage>
</organism>
<evidence type="ECO:0000313" key="11">
    <source>
        <dbReference type="Proteomes" id="UP000018721"/>
    </source>
</evidence>
<dbReference type="PANTHER" id="PTHR44899:SF3">
    <property type="entry name" value="SERINE_THREONINE-PROTEIN KINASE NEK1"/>
    <property type="match status" value="1"/>
</dbReference>
<dbReference type="PROSITE" id="PS50011">
    <property type="entry name" value="PROTEIN_KINASE_DOM"/>
    <property type="match status" value="1"/>
</dbReference>
<keyword evidence="5 10" id="KW-0418">Kinase</keyword>
<dbReference type="SUPFAM" id="SSF56112">
    <property type="entry name" value="Protein kinase-like (PK-like)"/>
    <property type="match status" value="1"/>
</dbReference>
<dbReference type="Gene3D" id="1.10.510.10">
    <property type="entry name" value="Transferase(Phosphotransferase) domain 1"/>
    <property type="match status" value="1"/>
</dbReference>
<evidence type="ECO:0000259" key="9">
    <source>
        <dbReference type="PROSITE" id="PS50011"/>
    </source>
</evidence>
<dbReference type="OrthoDB" id="248923at2759"/>
<evidence type="ECO:0000256" key="1">
    <source>
        <dbReference type="ARBA" id="ARBA00012513"/>
    </source>
</evidence>
<dbReference type="PROSITE" id="PS00108">
    <property type="entry name" value="PROTEIN_KINASE_ST"/>
    <property type="match status" value="1"/>
</dbReference>
<dbReference type="InterPro" id="IPR008271">
    <property type="entry name" value="Ser/Thr_kinase_AS"/>
</dbReference>
<comment type="catalytic activity">
    <reaction evidence="8">
        <text>L-seryl-[protein] + ATP = O-phospho-L-seryl-[protein] + ADP + H(+)</text>
        <dbReference type="Rhea" id="RHEA:17989"/>
        <dbReference type="Rhea" id="RHEA-COMP:9863"/>
        <dbReference type="Rhea" id="RHEA-COMP:11604"/>
        <dbReference type="ChEBI" id="CHEBI:15378"/>
        <dbReference type="ChEBI" id="CHEBI:29999"/>
        <dbReference type="ChEBI" id="CHEBI:30616"/>
        <dbReference type="ChEBI" id="CHEBI:83421"/>
        <dbReference type="ChEBI" id="CHEBI:456216"/>
        <dbReference type="EC" id="2.7.11.1"/>
    </reaction>
</comment>
<evidence type="ECO:0000256" key="5">
    <source>
        <dbReference type="ARBA" id="ARBA00022777"/>
    </source>
</evidence>
<dbReference type="EMBL" id="ANIZ01001238">
    <property type="protein sequence ID" value="ETI48587.1"/>
    <property type="molecule type" value="Genomic_DNA"/>
</dbReference>
<name>V9FDU6_PHYNI</name>
<keyword evidence="11" id="KW-1185">Reference proteome</keyword>
<evidence type="ECO:0000256" key="8">
    <source>
        <dbReference type="ARBA" id="ARBA00048679"/>
    </source>
</evidence>
<dbReference type="GO" id="GO:0005524">
    <property type="term" value="F:ATP binding"/>
    <property type="evidence" value="ECO:0007669"/>
    <property type="project" value="UniProtKB-KW"/>
</dbReference>